<dbReference type="PANTHER" id="PTHR36931:SF1">
    <property type="entry name" value="UPF0153 PROTEIN YEIW"/>
    <property type="match status" value="1"/>
</dbReference>
<name>A0A1M5QPL5_9GAMM</name>
<protein>
    <recommendedName>
        <fullName evidence="3">Zinc-or iron-chelating domain-containing protein</fullName>
    </recommendedName>
</protein>
<dbReference type="PANTHER" id="PTHR36931">
    <property type="entry name" value="UPF0153 PROTEIN YEIW"/>
    <property type="match status" value="1"/>
</dbReference>
<gene>
    <name evidence="1" type="ORF">SAMN04488068_2723</name>
</gene>
<dbReference type="STRING" id="490188.SAMN04488068_2723"/>
<keyword evidence="2" id="KW-1185">Reference proteome</keyword>
<evidence type="ECO:0000313" key="1">
    <source>
        <dbReference type="EMBL" id="SHH15503.1"/>
    </source>
</evidence>
<proteinExistence type="predicted"/>
<evidence type="ECO:0000313" key="2">
    <source>
        <dbReference type="Proteomes" id="UP000199758"/>
    </source>
</evidence>
<reference evidence="1 2" key="1">
    <citation type="submission" date="2016-11" db="EMBL/GenBank/DDBJ databases">
        <authorList>
            <person name="Jaros S."/>
            <person name="Januszkiewicz K."/>
            <person name="Wedrychowicz H."/>
        </authorList>
    </citation>
    <scope>NUCLEOTIDE SEQUENCE [LARGE SCALE GENOMIC DNA]</scope>
    <source>
        <strain evidence="1 2">CGMCC 1.7049</strain>
    </source>
</reference>
<dbReference type="Proteomes" id="UP000199758">
    <property type="component" value="Unassembled WGS sequence"/>
</dbReference>
<dbReference type="RefSeq" id="WP_072898202.1">
    <property type="nucleotide sequence ID" value="NZ_FQWZ01000006.1"/>
</dbReference>
<sequence length="85" mass="9160">MDCRPHCGACCTAPSITSPIPGMPHGKPAGVRCVQLGADDRCLLFGDPRRPAFCGSLQPSAEMCGATREQALRYLTDLERQTRPD</sequence>
<dbReference type="Pfam" id="PF03692">
    <property type="entry name" value="CxxCxxCC"/>
    <property type="match status" value="1"/>
</dbReference>
<dbReference type="AlphaFoldDB" id="A0A1M5QPL5"/>
<accession>A0A1M5QPL5</accession>
<dbReference type="InterPro" id="IPR052572">
    <property type="entry name" value="UPF0153_domain"/>
</dbReference>
<evidence type="ECO:0008006" key="3">
    <source>
        <dbReference type="Google" id="ProtNLM"/>
    </source>
</evidence>
<dbReference type="OrthoDB" id="9803986at2"/>
<organism evidence="1 2">
    <name type="scientific">Hydrocarboniphaga daqingensis</name>
    <dbReference type="NCBI Taxonomy" id="490188"/>
    <lineage>
        <taxon>Bacteria</taxon>
        <taxon>Pseudomonadati</taxon>
        <taxon>Pseudomonadota</taxon>
        <taxon>Gammaproteobacteria</taxon>
        <taxon>Nevskiales</taxon>
        <taxon>Nevskiaceae</taxon>
        <taxon>Hydrocarboniphaga</taxon>
    </lineage>
</organism>
<dbReference type="EMBL" id="FQWZ01000006">
    <property type="protein sequence ID" value="SHH15503.1"/>
    <property type="molecule type" value="Genomic_DNA"/>
</dbReference>
<dbReference type="InterPro" id="IPR005358">
    <property type="entry name" value="Puta_zinc/iron-chelating_dom"/>
</dbReference>